<feature type="domain" description="DesK/YvfT N-terminal" evidence="9">
    <location>
        <begin position="15"/>
        <end position="163"/>
    </location>
</feature>
<keyword evidence="5" id="KW-0902">Two-component regulatory system</keyword>
<dbReference type="SUPFAM" id="SSF55874">
    <property type="entry name" value="ATPase domain of HSP90 chaperone/DNA topoisomerase II/histidine kinase"/>
    <property type="match status" value="1"/>
</dbReference>
<evidence type="ECO:0000256" key="3">
    <source>
        <dbReference type="ARBA" id="ARBA00022679"/>
    </source>
</evidence>
<feature type="transmembrane region" description="Helical" evidence="6">
    <location>
        <begin position="50"/>
        <end position="70"/>
    </location>
</feature>
<dbReference type="Gene3D" id="1.20.5.1930">
    <property type="match status" value="1"/>
</dbReference>
<feature type="transmembrane region" description="Helical" evidence="6">
    <location>
        <begin position="142"/>
        <end position="164"/>
    </location>
</feature>
<evidence type="ECO:0000256" key="6">
    <source>
        <dbReference type="SAM" id="Phobius"/>
    </source>
</evidence>
<dbReference type="InterPro" id="IPR003594">
    <property type="entry name" value="HATPase_dom"/>
</dbReference>
<dbReference type="Pfam" id="PF02518">
    <property type="entry name" value="HATPase_c"/>
    <property type="match status" value="1"/>
</dbReference>
<dbReference type="PANTHER" id="PTHR24421:SF63">
    <property type="entry name" value="SENSOR HISTIDINE KINASE DESK"/>
    <property type="match status" value="1"/>
</dbReference>
<feature type="transmembrane region" description="Helical" evidence="6">
    <location>
        <begin position="114"/>
        <end position="136"/>
    </location>
</feature>
<dbReference type="Gene3D" id="3.30.565.10">
    <property type="entry name" value="Histidine kinase-like ATPase, C-terminal domain"/>
    <property type="match status" value="1"/>
</dbReference>
<dbReference type="EC" id="2.7.13.3" evidence="2"/>
<evidence type="ECO:0000256" key="1">
    <source>
        <dbReference type="ARBA" id="ARBA00000085"/>
    </source>
</evidence>
<dbReference type="Pfam" id="PF07730">
    <property type="entry name" value="HisKA_3"/>
    <property type="match status" value="1"/>
</dbReference>
<dbReference type="EMBL" id="JAESWB010000168">
    <property type="protein sequence ID" value="MBL4952446.1"/>
    <property type="molecule type" value="Genomic_DNA"/>
</dbReference>
<feature type="domain" description="Signal transduction histidine kinase subgroup 3 dimerisation and phosphoacceptor" evidence="8">
    <location>
        <begin position="191"/>
        <end position="254"/>
    </location>
</feature>
<evidence type="ECO:0000259" key="8">
    <source>
        <dbReference type="Pfam" id="PF07730"/>
    </source>
</evidence>
<dbReference type="InterPro" id="IPR011712">
    <property type="entry name" value="Sig_transdc_His_kin_sub3_dim/P"/>
</dbReference>
<feature type="domain" description="Histidine kinase/HSP90-like ATPase" evidence="7">
    <location>
        <begin position="294"/>
        <end position="379"/>
    </location>
</feature>
<evidence type="ECO:0000313" key="10">
    <source>
        <dbReference type="EMBL" id="MBL4952446.1"/>
    </source>
</evidence>
<protein>
    <recommendedName>
        <fullName evidence="2">histidine kinase</fullName>
        <ecNumber evidence="2">2.7.13.3</ecNumber>
    </recommendedName>
</protein>
<organism evidence="10 11">
    <name type="scientific">Neobacillus paridis</name>
    <dbReference type="NCBI Taxonomy" id="2803862"/>
    <lineage>
        <taxon>Bacteria</taxon>
        <taxon>Bacillati</taxon>
        <taxon>Bacillota</taxon>
        <taxon>Bacilli</taxon>
        <taxon>Bacillales</taxon>
        <taxon>Bacillaceae</taxon>
        <taxon>Neobacillus</taxon>
    </lineage>
</organism>
<keyword evidence="6" id="KW-1133">Transmembrane helix</keyword>
<evidence type="ECO:0000256" key="5">
    <source>
        <dbReference type="ARBA" id="ARBA00023012"/>
    </source>
</evidence>
<feature type="transmembrane region" description="Helical" evidence="6">
    <location>
        <begin position="76"/>
        <end position="107"/>
    </location>
</feature>
<keyword evidence="3" id="KW-0808">Transferase</keyword>
<feature type="transmembrane region" description="Helical" evidence="6">
    <location>
        <begin position="26"/>
        <end position="43"/>
    </location>
</feature>
<evidence type="ECO:0000256" key="2">
    <source>
        <dbReference type="ARBA" id="ARBA00012438"/>
    </source>
</evidence>
<reference evidence="10 11" key="1">
    <citation type="submission" date="2021-01" db="EMBL/GenBank/DDBJ databases">
        <title>Genome public.</title>
        <authorList>
            <person name="Liu C."/>
            <person name="Sun Q."/>
        </authorList>
    </citation>
    <scope>NUCLEOTIDE SEQUENCE [LARGE SCALE GENOMIC DNA]</scope>
    <source>
        <strain evidence="10 11">YIM B02564</strain>
    </source>
</reference>
<sequence length="391" mass="44697">MKGISVIKEAVPKFKKYITFQKSNGIAPYLWTVLCILPFYFIFQAPSTVHIILGILLTLTFFIIYRIAFISRGWPVYLWTLILIAISITATNLFSYVYFAFFLAYFLGNIKERVAFFTLYFIHLLSTSVSINYGIVMHEKLFLQQLPFIIIIWISVILLPFSIYNRKERGQLEEKLEDANKRIAELVKLEERQRIARDLHDTLGQKLSLIGLKADLARKLITKDPDQAKYELKDVQQTARTALSEVRKMVSSMRGIRLKDELQRVKQMMKAAQISLAVEDESAPKNISLLTENILSMCLKEAVNNVVKHSGADHCVITFEQSWKEVVMRVSDNGSFSKKDGKVEEGNGLIGMRERLEFINGSLELQTTKGTTLIIKVPNDVKPGEEEGEND</sequence>
<evidence type="ECO:0000256" key="4">
    <source>
        <dbReference type="ARBA" id="ARBA00022777"/>
    </source>
</evidence>
<dbReference type="InterPro" id="IPR036890">
    <property type="entry name" value="HATPase_C_sf"/>
</dbReference>
<dbReference type="CDD" id="cd16917">
    <property type="entry name" value="HATPase_UhpB-NarQ-NarX-like"/>
    <property type="match status" value="1"/>
</dbReference>
<keyword evidence="4 10" id="KW-0418">Kinase</keyword>
<evidence type="ECO:0000259" key="9">
    <source>
        <dbReference type="Pfam" id="PF23540"/>
    </source>
</evidence>
<keyword evidence="6" id="KW-0472">Membrane</keyword>
<dbReference type="InterPro" id="IPR056374">
    <property type="entry name" value="DesK/YvfT_N"/>
</dbReference>
<dbReference type="InterPro" id="IPR050482">
    <property type="entry name" value="Sensor_HK_TwoCompSys"/>
</dbReference>
<dbReference type="Proteomes" id="UP000623967">
    <property type="component" value="Unassembled WGS sequence"/>
</dbReference>
<dbReference type="GO" id="GO:0016301">
    <property type="term" value="F:kinase activity"/>
    <property type="evidence" value="ECO:0007669"/>
    <property type="project" value="UniProtKB-KW"/>
</dbReference>
<accession>A0ABS1TMA4</accession>
<evidence type="ECO:0000313" key="11">
    <source>
        <dbReference type="Proteomes" id="UP000623967"/>
    </source>
</evidence>
<name>A0ABS1TMA4_9BACI</name>
<evidence type="ECO:0000259" key="7">
    <source>
        <dbReference type="Pfam" id="PF02518"/>
    </source>
</evidence>
<comment type="caution">
    <text evidence="10">The sequence shown here is derived from an EMBL/GenBank/DDBJ whole genome shotgun (WGS) entry which is preliminary data.</text>
</comment>
<gene>
    <name evidence="10" type="ORF">JK635_09515</name>
</gene>
<keyword evidence="11" id="KW-1185">Reference proteome</keyword>
<dbReference type="PANTHER" id="PTHR24421">
    <property type="entry name" value="NITRATE/NITRITE SENSOR PROTEIN NARX-RELATED"/>
    <property type="match status" value="1"/>
</dbReference>
<dbReference type="Pfam" id="PF23540">
    <property type="entry name" value="DesK_N"/>
    <property type="match status" value="1"/>
</dbReference>
<comment type="catalytic activity">
    <reaction evidence="1">
        <text>ATP + protein L-histidine = ADP + protein N-phospho-L-histidine.</text>
        <dbReference type="EC" id="2.7.13.3"/>
    </reaction>
</comment>
<proteinExistence type="predicted"/>
<keyword evidence="6" id="KW-0812">Transmembrane</keyword>